<gene>
    <name evidence="1" type="ORF">ACFFX0_22760</name>
    <name evidence="2" type="ORF">ACFFX0_29335</name>
</gene>
<accession>A0ABV5G5E6</accession>
<keyword evidence="3" id="KW-1185">Reference proteome</keyword>
<dbReference type="Proteomes" id="UP001589575">
    <property type="component" value="Unassembled WGS sequence"/>
</dbReference>
<dbReference type="EMBL" id="JBHMFI010000001">
    <property type="protein sequence ID" value="MFB9073864.1"/>
    <property type="molecule type" value="Genomic_DNA"/>
</dbReference>
<organism evidence="1 3">
    <name type="scientific">Citricoccus parietis</name>
    <dbReference type="NCBI Taxonomy" id="592307"/>
    <lineage>
        <taxon>Bacteria</taxon>
        <taxon>Bacillati</taxon>
        <taxon>Actinomycetota</taxon>
        <taxon>Actinomycetes</taxon>
        <taxon>Micrococcales</taxon>
        <taxon>Micrococcaceae</taxon>
        <taxon>Citricoccus</taxon>
    </lineage>
</organism>
<comment type="caution">
    <text evidence="1">The sequence shown here is derived from an EMBL/GenBank/DDBJ whole genome shotgun (WGS) entry which is preliminary data.</text>
</comment>
<name>A0ABV5G5E6_9MICC</name>
<sequence length="57" mass="6262">MSRYRNFHRAPIQLTWINGGTPRSASRSPRLVVRPATGAIRHTLDRSVAAAAPPLGR</sequence>
<proteinExistence type="predicted"/>
<evidence type="ECO:0000313" key="1">
    <source>
        <dbReference type="EMBL" id="MFB9073864.1"/>
    </source>
</evidence>
<protein>
    <submittedName>
        <fullName evidence="1">Uncharacterized protein</fullName>
    </submittedName>
</protein>
<evidence type="ECO:0000313" key="2">
    <source>
        <dbReference type="EMBL" id="MFB9075062.1"/>
    </source>
</evidence>
<evidence type="ECO:0000313" key="3">
    <source>
        <dbReference type="Proteomes" id="UP001589575"/>
    </source>
</evidence>
<dbReference type="EMBL" id="JBHMFI010000010">
    <property type="protein sequence ID" value="MFB9075062.1"/>
    <property type="molecule type" value="Genomic_DNA"/>
</dbReference>
<reference evidence="1 3" key="1">
    <citation type="submission" date="2024-09" db="EMBL/GenBank/DDBJ databases">
        <authorList>
            <person name="Sun Q."/>
            <person name="Mori K."/>
        </authorList>
    </citation>
    <scope>NUCLEOTIDE SEQUENCE [LARGE SCALE GENOMIC DNA]</scope>
    <source>
        <strain evidence="1 3">CCM 7609</strain>
    </source>
</reference>